<dbReference type="InterPro" id="IPR020449">
    <property type="entry name" value="Tscrpt_reg_AraC-type_HTH"/>
</dbReference>
<dbReference type="InterPro" id="IPR050204">
    <property type="entry name" value="AraC_XylS_family_regulators"/>
</dbReference>
<keyword evidence="4" id="KW-0804">Transcription</keyword>
<evidence type="ECO:0000256" key="4">
    <source>
        <dbReference type="ARBA" id="ARBA00023163"/>
    </source>
</evidence>
<dbReference type="InterPro" id="IPR009057">
    <property type="entry name" value="Homeodomain-like_sf"/>
</dbReference>
<dbReference type="Pfam" id="PF02311">
    <property type="entry name" value="AraC_binding"/>
    <property type="match status" value="1"/>
</dbReference>
<sequence length="291" mass="32878">MLTDLIDHGPGMRTVSLLRSRVTLHTMPTSAGYEIRENTIYSWDGRLRGNTPFTVLQHTISGRGSLRYENRTMKIHAGETLLVIIPHNHRYWLEQGDRWEYFWISMNGIDALRIHEMVLNAQGPVLKLKAQTIDRLADCTLRLMKGEGETPGFASAIAYEAAMHLYDDVFGPSDRILREQNAITRTLQFIAENLSSDLNVDRLAEVAGLSRAHFSRSFATMAGLPPAEYVQEQRMRRAARLLIANRDMSVKEIAARCGMSENNYFSKVFRKAYGVSPTEFRTSGMYASVGG</sequence>
<protein>
    <submittedName>
        <fullName evidence="6">AraC-like DNA-binding protein</fullName>
    </submittedName>
</protein>
<gene>
    <name evidence="6" type="ORF">ABID16_002540</name>
</gene>
<organism evidence="6 7">
    <name type="scientific">Rhizobium aquaticum</name>
    <dbReference type="NCBI Taxonomy" id="1549636"/>
    <lineage>
        <taxon>Bacteria</taxon>
        <taxon>Pseudomonadati</taxon>
        <taxon>Pseudomonadota</taxon>
        <taxon>Alphaproteobacteria</taxon>
        <taxon>Hyphomicrobiales</taxon>
        <taxon>Rhizobiaceae</taxon>
        <taxon>Rhizobium/Agrobacterium group</taxon>
        <taxon>Rhizobium</taxon>
    </lineage>
</organism>
<dbReference type="EMBL" id="JBEPMB010000003">
    <property type="protein sequence ID" value="MET3614203.1"/>
    <property type="molecule type" value="Genomic_DNA"/>
</dbReference>
<keyword evidence="3" id="KW-0010">Activator</keyword>
<comment type="caution">
    <text evidence="6">The sequence shown here is derived from an EMBL/GenBank/DDBJ whole genome shotgun (WGS) entry which is preliminary data.</text>
</comment>
<evidence type="ECO:0000313" key="7">
    <source>
        <dbReference type="Proteomes" id="UP001549047"/>
    </source>
</evidence>
<dbReference type="Pfam" id="PF12833">
    <property type="entry name" value="HTH_18"/>
    <property type="match status" value="1"/>
</dbReference>
<name>A0ABV2J0E9_9HYPH</name>
<keyword evidence="1" id="KW-0805">Transcription regulation</keyword>
<evidence type="ECO:0000256" key="1">
    <source>
        <dbReference type="ARBA" id="ARBA00023015"/>
    </source>
</evidence>
<dbReference type="PRINTS" id="PR00032">
    <property type="entry name" value="HTHARAC"/>
</dbReference>
<dbReference type="InterPro" id="IPR037923">
    <property type="entry name" value="HTH-like"/>
</dbReference>
<dbReference type="InterPro" id="IPR003313">
    <property type="entry name" value="AraC-bd"/>
</dbReference>
<dbReference type="InterPro" id="IPR018062">
    <property type="entry name" value="HTH_AraC-typ_CS"/>
</dbReference>
<dbReference type="SUPFAM" id="SSF46689">
    <property type="entry name" value="Homeodomain-like"/>
    <property type="match status" value="2"/>
</dbReference>
<dbReference type="Proteomes" id="UP001549047">
    <property type="component" value="Unassembled WGS sequence"/>
</dbReference>
<dbReference type="PANTHER" id="PTHR46796:SF6">
    <property type="entry name" value="ARAC SUBFAMILY"/>
    <property type="match status" value="1"/>
</dbReference>
<dbReference type="SMART" id="SM00342">
    <property type="entry name" value="HTH_ARAC"/>
    <property type="match status" value="1"/>
</dbReference>
<dbReference type="InterPro" id="IPR018060">
    <property type="entry name" value="HTH_AraC"/>
</dbReference>
<dbReference type="PROSITE" id="PS00041">
    <property type="entry name" value="HTH_ARAC_FAMILY_1"/>
    <property type="match status" value="1"/>
</dbReference>
<dbReference type="PANTHER" id="PTHR46796">
    <property type="entry name" value="HTH-TYPE TRANSCRIPTIONAL ACTIVATOR RHAS-RELATED"/>
    <property type="match status" value="1"/>
</dbReference>
<dbReference type="Gene3D" id="1.10.10.60">
    <property type="entry name" value="Homeodomain-like"/>
    <property type="match status" value="2"/>
</dbReference>
<proteinExistence type="predicted"/>
<dbReference type="PROSITE" id="PS01124">
    <property type="entry name" value="HTH_ARAC_FAMILY_2"/>
    <property type="match status" value="1"/>
</dbReference>
<keyword evidence="2" id="KW-0238">DNA-binding</keyword>
<keyword evidence="7" id="KW-1185">Reference proteome</keyword>
<dbReference type="RefSeq" id="WP_354556713.1">
    <property type="nucleotide sequence ID" value="NZ_JBEPMB010000003.1"/>
</dbReference>
<evidence type="ECO:0000313" key="6">
    <source>
        <dbReference type="EMBL" id="MET3614203.1"/>
    </source>
</evidence>
<evidence type="ECO:0000256" key="2">
    <source>
        <dbReference type="ARBA" id="ARBA00023125"/>
    </source>
</evidence>
<evidence type="ECO:0000259" key="5">
    <source>
        <dbReference type="PROSITE" id="PS01124"/>
    </source>
</evidence>
<accession>A0ABV2J0E9</accession>
<dbReference type="SUPFAM" id="SSF51215">
    <property type="entry name" value="Regulatory protein AraC"/>
    <property type="match status" value="1"/>
</dbReference>
<reference evidence="6 7" key="1">
    <citation type="submission" date="2024-06" db="EMBL/GenBank/DDBJ databases">
        <title>Genomic Encyclopedia of Type Strains, Phase IV (KMG-IV): sequencing the most valuable type-strain genomes for metagenomic binning, comparative biology and taxonomic classification.</title>
        <authorList>
            <person name="Goeker M."/>
        </authorList>
    </citation>
    <scope>NUCLEOTIDE SEQUENCE [LARGE SCALE GENOMIC DNA]</scope>
    <source>
        <strain evidence="6 7">DSM 29780</strain>
    </source>
</reference>
<feature type="domain" description="HTH araC/xylS-type" evidence="5">
    <location>
        <begin position="184"/>
        <end position="283"/>
    </location>
</feature>
<evidence type="ECO:0000256" key="3">
    <source>
        <dbReference type="ARBA" id="ARBA00023159"/>
    </source>
</evidence>